<reference evidence="10" key="1">
    <citation type="submission" date="2020-01" db="EMBL/GenBank/DDBJ databases">
        <title>Insect and environment-associated Actinomycetes.</title>
        <authorList>
            <person name="Currrie C."/>
            <person name="Chevrette M."/>
            <person name="Carlson C."/>
            <person name="Stubbendieck R."/>
            <person name="Wendt-Pienkowski E."/>
        </authorList>
    </citation>
    <scope>NUCLEOTIDE SEQUENCE</scope>
    <source>
        <strain evidence="10">SID14436</strain>
    </source>
</reference>
<gene>
    <name evidence="10" type="ORF">G3I53_26125</name>
</gene>
<dbReference type="Gene3D" id="3.30.70.20">
    <property type="match status" value="1"/>
</dbReference>
<dbReference type="InterPro" id="IPR051269">
    <property type="entry name" value="Fe-S_cluster_ET"/>
</dbReference>
<dbReference type="PRINTS" id="PR00352">
    <property type="entry name" value="3FE4SFRDOXIN"/>
</dbReference>
<name>A0A6G3R100_9ACTN</name>
<evidence type="ECO:0000256" key="3">
    <source>
        <dbReference type="ARBA" id="ARBA00022723"/>
    </source>
</evidence>
<evidence type="ECO:0000256" key="7">
    <source>
        <dbReference type="ARBA" id="ARBA00023291"/>
    </source>
</evidence>
<dbReference type="GO" id="GO:0051538">
    <property type="term" value="F:3 iron, 4 sulfur cluster binding"/>
    <property type="evidence" value="ECO:0007669"/>
    <property type="project" value="UniProtKB-KW"/>
</dbReference>
<dbReference type="PANTHER" id="PTHR36923">
    <property type="entry name" value="FERREDOXIN"/>
    <property type="match status" value="1"/>
</dbReference>
<dbReference type="InterPro" id="IPR001080">
    <property type="entry name" value="3Fe4S_ferredoxin"/>
</dbReference>
<dbReference type="PROSITE" id="PS51379">
    <property type="entry name" value="4FE4S_FER_2"/>
    <property type="match status" value="1"/>
</dbReference>
<dbReference type="InterPro" id="IPR017896">
    <property type="entry name" value="4Fe4S_Fe-S-bd"/>
</dbReference>
<dbReference type="EMBL" id="JAAGMD010000725">
    <property type="protein sequence ID" value="NEA89428.1"/>
    <property type="molecule type" value="Genomic_DNA"/>
</dbReference>
<evidence type="ECO:0000259" key="9">
    <source>
        <dbReference type="PROSITE" id="PS51379"/>
    </source>
</evidence>
<keyword evidence="6 8" id="KW-0411">Iron-sulfur</keyword>
<evidence type="ECO:0000313" key="10">
    <source>
        <dbReference type="EMBL" id="NEA89428.1"/>
    </source>
</evidence>
<evidence type="ECO:0000256" key="6">
    <source>
        <dbReference type="ARBA" id="ARBA00023014"/>
    </source>
</evidence>
<evidence type="ECO:0000256" key="5">
    <source>
        <dbReference type="ARBA" id="ARBA00023004"/>
    </source>
</evidence>
<keyword evidence="7" id="KW-0003">3Fe-4S</keyword>
<dbReference type="GO" id="GO:0009055">
    <property type="term" value="F:electron transfer activity"/>
    <property type="evidence" value="ECO:0007669"/>
    <property type="project" value="UniProtKB-UniRule"/>
</dbReference>
<comment type="cofactor">
    <cofactor evidence="1">
        <name>[3Fe-4S] cluster</name>
        <dbReference type="ChEBI" id="CHEBI:21137"/>
    </cofactor>
</comment>
<keyword evidence="3 8" id="KW-0479">Metal-binding</keyword>
<keyword evidence="5 8" id="KW-0408">Iron</keyword>
<dbReference type="GO" id="GO:0005506">
    <property type="term" value="F:iron ion binding"/>
    <property type="evidence" value="ECO:0007669"/>
    <property type="project" value="UniProtKB-UniRule"/>
</dbReference>
<dbReference type="Pfam" id="PF13370">
    <property type="entry name" value="Fer4_13"/>
    <property type="match status" value="1"/>
</dbReference>
<accession>A0A6G3R100</accession>
<evidence type="ECO:0000256" key="8">
    <source>
        <dbReference type="RuleBase" id="RU368020"/>
    </source>
</evidence>
<protein>
    <recommendedName>
        <fullName evidence="8">Ferredoxin</fullName>
    </recommendedName>
</protein>
<evidence type="ECO:0000256" key="4">
    <source>
        <dbReference type="ARBA" id="ARBA00022982"/>
    </source>
</evidence>
<proteinExistence type="predicted"/>
<keyword evidence="2 8" id="KW-0813">Transport</keyword>
<comment type="function">
    <text evidence="8">Ferredoxins are iron-sulfur proteins that transfer electrons in a wide variety of metabolic reactions.</text>
</comment>
<feature type="domain" description="4Fe-4S ferredoxin-type" evidence="9">
    <location>
        <begin position="4"/>
        <end position="32"/>
    </location>
</feature>
<dbReference type="AlphaFoldDB" id="A0A6G3R100"/>
<keyword evidence="4 8" id="KW-0249">Electron transport</keyword>
<dbReference type="SUPFAM" id="SSF54862">
    <property type="entry name" value="4Fe-4S ferredoxins"/>
    <property type="match status" value="1"/>
</dbReference>
<comment type="caution">
    <text evidence="10">The sequence shown here is derived from an EMBL/GenBank/DDBJ whole genome shotgun (WGS) entry which is preliminary data.</text>
</comment>
<sequence>MSTVTIIVDTERCVGSGTCMAIAPNLFQFDDEDRSQPVSETVSEETDVHTAIDMCPTAAITVLSAAESAVATDGSDR</sequence>
<organism evidence="10">
    <name type="scientific">Streptomyces sp. SID14436</name>
    <dbReference type="NCBI Taxonomy" id="2706070"/>
    <lineage>
        <taxon>Bacteria</taxon>
        <taxon>Bacillati</taxon>
        <taxon>Actinomycetota</taxon>
        <taxon>Actinomycetes</taxon>
        <taxon>Kitasatosporales</taxon>
        <taxon>Streptomycetaceae</taxon>
        <taxon>Streptomyces</taxon>
    </lineage>
</organism>
<dbReference type="RefSeq" id="WP_164336757.1">
    <property type="nucleotide sequence ID" value="NZ_JAAGMD010000725.1"/>
</dbReference>
<dbReference type="PANTHER" id="PTHR36923:SF3">
    <property type="entry name" value="FERREDOXIN"/>
    <property type="match status" value="1"/>
</dbReference>
<evidence type="ECO:0000256" key="2">
    <source>
        <dbReference type="ARBA" id="ARBA00022448"/>
    </source>
</evidence>
<evidence type="ECO:0000256" key="1">
    <source>
        <dbReference type="ARBA" id="ARBA00001927"/>
    </source>
</evidence>